<keyword evidence="7 8" id="KW-0472">Membrane</keyword>
<keyword evidence="10" id="KW-1185">Reference proteome</keyword>
<evidence type="ECO:0000256" key="2">
    <source>
        <dbReference type="ARBA" id="ARBA00007935"/>
    </source>
</evidence>
<dbReference type="RefSeq" id="WP_372433602.1">
    <property type="nucleotide sequence ID" value="NZ_BMJH01000001.1"/>
</dbReference>
<comment type="similarity">
    <text evidence="2">Belongs to the binding-protein-dependent transport system permease family. FecCD subfamily.</text>
</comment>
<dbReference type="PANTHER" id="PTHR30472">
    <property type="entry name" value="FERRIC ENTEROBACTIN TRANSPORT SYSTEM PERMEASE PROTEIN"/>
    <property type="match status" value="1"/>
</dbReference>
<feature type="transmembrane region" description="Helical" evidence="8">
    <location>
        <begin position="120"/>
        <end position="137"/>
    </location>
</feature>
<keyword evidence="6 8" id="KW-1133">Transmembrane helix</keyword>
<evidence type="ECO:0000256" key="4">
    <source>
        <dbReference type="ARBA" id="ARBA00022475"/>
    </source>
</evidence>
<feature type="transmembrane region" description="Helical" evidence="8">
    <location>
        <begin position="90"/>
        <end position="108"/>
    </location>
</feature>
<dbReference type="GO" id="GO:0022857">
    <property type="term" value="F:transmembrane transporter activity"/>
    <property type="evidence" value="ECO:0007669"/>
    <property type="project" value="InterPro"/>
</dbReference>
<dbReference type="SUPFAM" id="SSF81345">
    <property type="entry name" value="ABC transporter involved in vitamin B12 uptake, BtuC"/>
    <property type="match status" value="1"/>
</dbReference>
<sequence length="367" mass="37800">MTTTLQRQVSGDHRTIPSRKSFRLGPVSLVLRAPMVIATALLGALLFLLLCINIGRGDFPLSITAVVEVLLGGGTRMERFIVMDLRLPRSLVGALVGLSLGIAGALTQSLTRNPLASPDILGISAGASVTAVALIVLSGGTTGVVMSTLGLMGLPVAALIGGITAAVILYALAWKGGVDGFRLILIGIAVTAICQALVYWMLIVSDINDVAQAQAWLVGSLNGRDWRHFTPLLVTTTVFGAIAVGASFSMGALRLGNDTAQALGVRLHRTQTILLLTAVALTAASVSAAGPIGFVGLMAPQVAMRLLRTPTPPILASGLTGACLVLAADITARTLLPVELPAGIVTAALGGPFLLYLLIRANRRVTG</sequence>
<comment type="caution">
    <text evidence="9">The sequence shown here is derived from an EMBL/GenBank/DDBJ whole genome shotgun (WGS) entry which is preliminary data.</text>
</comment>
<dbReference type="FunFam" id="1.10.3470.10:FF:000001">
    <property type="entry name" value="Vitamin B12 ABC transporter permease BtuC"/>
    <property type="match status" value="1"/>
</dbReference>
<evidence type="ECO:0000256" key="1">
    <source>
        <dbReference type="ARBA" id="ARBA00004651"/>
    </source>
</evidence>
<dbReference type="InterPro" id="IPR037294">
    <property type="entry name" value="ABC_BtuC-like"/>
</dbReference>
<comment type="subcellular location">
    <subcellularLocation>
        <location evidence="1">Cell membrane</location>
        <topology evidence="1">Multi-pass membrane protein</topology>
    </subcellularLocation>
</comment>
<evidence type="ECO:0000256" key="3">
    <source>
        <dbReference type="ARBA" id="ARBA00022448"/>
    </source>
</evidence>
<dbReference type="AlphaFoldDB" id="A0A916TYR5"/>
<keyword evidence="4" id="KW-1003">Cell membrane</keyword>
<feature type="transmembrane region" description="Helical" evidence="8">
    <location>
        <begin position="340"/>
        <end position="359"/>
    </location>
</feature>
<evidence type="ECO:0000256" key="7">
    <source>
        <dbReference type="ARBA" id="ARBA00023136"/>
    </source>
</evidence>
<dbReference type="EMBL" id="BMJH01000001">
    <property type="protein sequence ID" value="GGC52499.1"/>
    <property type="molecule type" value="Genomic_DNA"/>
</dbReference>
<dbReference type="InterPro" id="IPR000522">
    <property type="entry name" value="ABC_transptr_permease_BtuC"/>
</dbReference>
<feature type="transmembrane region" description="Helical" evidence="8">
    <location>
        <begin position="273"/>
        <end position="299"/>
    </location>
</feature>
<gene>
    <name evidence="9" type="ORF">GCM10011410_01050</name>
</gene>
<evidence type="ECO:0000256" key="8">
    <source>
        <dbReference type="SAM" id="Phobius"/>
    </source>
</evidence>
<reference evidence="9" key="1">
    <citation type="journal article" date="2014" name="Int. J. Syst. Evol. Microbiol.">
        <title>Complete genome sequence of Corynebacterium casei LMG S-19264T (=DSM 44701T), isolated from a smear-ripened cheese.</title>
        <authorList>
            <consortium name="US DOE Joint Genome Institute (JGI-PGF)"/>
            <person name="Walter F."/>
            <person name="Albersmeier A."/>
            <person name="Kalinowski J."/>
            <person name="Ruckert C."/>
        </authorList>
    </citation>
    <scope>NUCLEOTIDE SEQUENCE</scope>
    <source>
        <strain evidence="9">CGMCC 1.15478</strain>
    </source>
</reference>
<proteinExistence type="inferred from homology"/>
<reference evidence="9" key="2">
    <citation type="submission" date="2020-09" db="EMBL/GenBank/DDBJ databases">
        <authorList>
            <person name="Sun Q."/>
            <person name="Zhou Y."/>
        </authorList>
    </citation>
    <scope>NUCLEOTIDE SEQUENCE</scope>
    <source>
        <strain evidence="9">CGMCC 1.15478</strain>
    </source>
</reference>
<dbReference type="PANTHER" id="PTHR30472:SF24">
    <property type="entry name" value="FERRIC ENTEROBACTIN TRANSPORT SYSTEM PERMEASE PROTEIN FEPG"/>
    <property type="match status" value="1"/>
</dbReference>
<feature type="transmembrane region" description="Helical" evidence="8">
    <location>
        <begin position="180"/>
        <end position="202"/>
    </location>
</feature>
<dbReference type="Gene3D" id="1.10.3470.10">
    <property type="entry name" value="ABC transporter involved in vitamin B12 uptake, BtuC"/>
    <property type="match status" value="1"/>
</dbReference>
<protein>
    <submittedName>
        <fullName evidence="9">Iron ABC transporter</fullName>
    </submittedName>
</protein>
<dbReference type="GO" id="GO:0033214">
    <property type="term" value="P:siderophore-iron import into cell"/>
    <property type="evidence" value="ECO:0007669"/>
    <property type="project" value="TreeGrafter"/>
</dbReference>
<evidence type="ECO:0000256" key="6">
    <source>
        <dbReference type="ARBA" id="ARBA00022989"/>
    </source>
</evidence>
<feature type="transmembrane region" description="Helical" evidence="8">
    <location>
        <begin position="29"/>
        <end position="55"/>
    </location>
</feature>
<dbReference type="GO" id="GO:0005886">
    <property type="term" value="C:plasma membrane"/>
    <property type="evidence" value="ECO:0007669"/>
    <property type="project" value="UniProtKB-SubCell"/>
</dbReference>
<evidence type="ECO:0000313" key="10">
    <source>
        <dbReference type="Proteomes" id="UP000641514"/>
    </source>
</evidence>
<organism evidence="9 10">
    <name type="scientific">Hoyosella rhizosphaerae</name>
    <dbReference type="NCBI Taxonomy" id="1755582"/>
    <lineage>
        <taxon>Bacteria</taxon>
        <taxon>Bacillati</taxon>
        <taxon>Actinomycetota</taxon>
        <taxon>Actinomycetes</taxon>
        <taxon>Mycobacteriales</taxon>
        <taxon>Hoyosellaceae</taxon>
        <taxon>Hoyosella</taxon>
    </lineage>
</organism>
<dbReference type="CDD" id="cd06550">
    <property type="entry name" value="TM_ABC_iron-siderophores_like"/>
    <property type="match status" value="1"/>
</dbReference>
<keyword evidence="3" id="KW-0813">Transport</keyword>
<feature type="transmembrane region" description="Helical" evidence="8">
    <location>
        <begin position="232"/>
        <end position="253"/>
    </location>
</feature>
<accession>A0A916TYR5</accession>
<evidence type="ECO:0000256" key="5">
    <source>
        <dbReference type="ARBA" id="ARBA00022692"/>
    </source>
</evidence>
<feature type="transmembrane region" description="Helical" evidence="8">
    <location>
        <begin position="149"/>
        <end position="174"/>
    </location>
</feature>
<dbReference type="Proteomes" id="UP000641514">
    <property type="component" value="Unassembled WGS sequence"/>
</dbReference>
<dbReference type="Pfam" id="PF01032">
    <property type="entry name" value="FecCD"/>
    <property type="match status" value="1"/>
</dbReference>
<name>A0A916TYR5_9ACTN</name>
<keyword evidence="5 8" id="KW-0812">Transmembrane</keyword>
<evidence type="ECO:0000313" key="9">
    <source>
        <dbReference type="EMBL" id="GGC52499.1"/>
    </source>
</evidence>